<keyword evidence="3" id="KW-1185">Reference proteome</keyword>
<dbReference type="Gene3D" id="3.20.20.80">
    <property type="entry name" value="Glycosidases"/>
    <property type="match status" value="1"/>
</dbReference>
<gene>
    <name evidence="2" type="ORF">MAR_000621</name>
</gene>
<evidence type="ECO:0000313" key="3">
    <source>
        <dbReference type="Proteomes" id="UP001164746"/>
    </source>
</evidence>
<dbReference type="PANTHER" id="PTHR37398">
    <property type="entry name" value="ENDO-BETA-1,4-MANNANASE"/>
    <property type="match status" value="1"/>
</dbReference>
<evidence type="ECO:0000313" key="2">
    <source>
        <dbReference type="EMBL" id="WAR18783.1"/>
    </source>
</evidence>
<protein>
    <submittedName>
        <fullName evidence="2">MAuncharacterized</fullName>
    </submittedName>
</protein>
<dbReference type="SUPFAM" id="SSF51445">
    <property type="entry name" value="(Trans)glycosidases"/>
    <property type="match status" value="1"/>
</dbReference>
<reference evidence="2" key="1">
    <citation type="submission" date="2022-11" db="EMBL/GenBank/DDBJ databases">
        <title>Centuries of genome instability and evolution in soft-shell clam transmissible cancer (bioRxiv).</title>
        <authorList>
            <person name="Hart S.F.M."/>
            <person name="Yonemitsu M.A."/>
            <person name="Giersch R.M."/>
            <person name="Beal B.F."/>
            <person name="Arriagada G."/>
            <person name="Davis B.W."/>
            <person name="Ostrander E.A."/>
            <person name="Goff S.P."/>
            <person name="Metzger M.J."/>
        </authorList>
    </citation>
    <scope>NUCLEOTIDE SEQUENCE</scope>
    <source>
        <strain evidence="2">MELC-2E11</strain>
        <tissue evidence="2">Siphon/mantle</tissue>
    </source>
</reference>
<feature type="region of interest" description="Disordered" evidence="1">
    <location>
        <begin position="378"/>
        <end position="410"/>
    </location>
</feature>
<evidence type="ECO:0000256" key="1">
    <source>
        <dbReference type="SAM" id="MobiDB-lite"/>
    </source>
</evidence>
<dbReference type="PANTHER" id="PTHR37398:SF3">
    <property type="entry name" value="GLYCOSIDE HYDROLASE FAMILY 5 DOMAIN-CONTAINING PROTEIN"/>
    <property type="match status" value="1"/>
</dbReference>
<organism evidence="2 3">
    <name type="scientific">Mya arenaria</name>
    <name type="common">Soft-shell clam</name>
    <dbReference type="NCBI Taxonomy" id="6604"/>
    <lineage>
        <taxon>Eukaryota</taxon>
        <taxon>Metazoa</taxon>
        <taxon>Spiralia</taxon>
        <taxon>Lophotrochozoa</taxon>
        <taxon>Mollusca</taxon>
        <taxon>Bivalvia</taxon>
        <taxon>Autobranchia</taxon>
        <taxon>Heteroconchia</taxon>
        <taxon>Euheterodonta</taxon>
        <taxon>Imparidentia</taxon>
        <taxon>Neoheterodontei</taxon>
        <taxon>Myida</taxon>
        <taxon>Myoidea</taxon>
        <taxon>Myidae</taxon>
        <taxon>Mya</taxon>
    </lineage>
</organism>
<name>A0ABY7F9C8_MYAAR</name>
<dbReference type="Proteomes" id="UP001164746">
    <property type="component" value="Chromosome 11"/>
</dbReference>
<dbReference type="EMBL" id="CP111022">
    <property type="protein sequence ID" value="WAR18783.1"/>
    <property type="molecule type" value="Genomic_DNA"/>
</dbReference>
<sequence length="410" mass="44669">MYDPTPLSEYLSAVGDGGRLSVSGSHFVKDGQRVFLSGTNLAWVHYGSDFGNHHYTGVRGQMEHFLAQIQAAGGNSIRIWLHIEGDTTPHFTSDGHVDKPDAGGTLISDLHSFLQAAQRHNVLVFITLWNELDKTRIGGSEIIIPSSEMLNGLIVDTNKLQSYIDHALVPMVNALKGEPALGGWDIMNEPEGELRPGVQSNNPCQDTSHLAGSGAGWEGHLYTAQQLQRFINWQAHAIRIHDPGAMVTVGTWNPKSNTDRFGFKNLYKDSCLVEAGGRNKKHYNDYGLDKPLVIGEYRESDAAGERITDLYNHAYYYGYSGGWGWQAVDGNAWGSIQTGMAWLKGRNDQAKGGQVENLSLTLMAVLNSRMSTVYSSSMNGTISSPRSSDAVSAAALNTPTGSDRNAGNIQ</sequence>
<dbReference type="InterPro" id="IPR017853">
    <property type="entry name" value="GH"/>
</dbReference>
<accession>A0ABY7F9C8</accession>
<proteinExistence type="predicted"/>